<reference evidence="1 2" key="1">
    <citation type="submission" date="2023-02" db="EMBL/GenBank/DDBJ databases">
        <authorList>
            <person name="Maleckis M."/>
        </authorList>
    </citation>
    <scope>NUCLEOTIDE SEQUENCE [LARGE SCALE GENOMIC DNA]</scope>
    <source>
        <strain evidence="1 2">P8-A2</strain>
    </source>
</reference>
<evidence type="ECO:0000313" key="1">
    <source>
        <dbReference type="EMBL" id="MDU9000885.1"/>
    </source>
</evidence>
<dbReference type="RefSeq" id="WP_164404801.1">
    <property type="nucleotide sequence ID" value="NZ_JARAKF010000002.1"/>
</dbReference>
<accession>A0ABU3V3X3</accession>
<gene>
    <name evidence="1" type="ORF">PU648_53130</name>
</gene>
<keyword evidence="2" id="KW-1185">Reference proteome</keyword>
<protein>
    <submittedName>
        <fullName evidence="1">Uncharacterized protein</fullName>
    </submittedName>
</protein>
<sequence>MPLGALASPRGLAPRRRDGHPVRAVMLPLDVMDAEVTTAGEDRSGWEFR</sequence>
<proteinExistence type="predicted"/>
<evidence type="ECO:0000313" key="2">
    <source>
        <dbReference type="Proteomes" id="UP001257627"/>
    </source>
</evidence>
<comment type="caution">
    <text evidence="1">The sequence shown here is derived from an EMBL/GenBank/DDBJ whole genome shotgun (WGS) entry which is preliminary data.</text>
</comment>
<organism evidence="1 2">
    <name type="scientific">Streptomyces mirabilis</name>
    <dbReference type="NCBI Taxonomy" id="68239"/>
    <lineage>
        <taxon>Bacteria</taxon>
        <taxon>Bacillati</taxon>
        <taxon>Actinomycetota</taxon>
        <taxon>Actinomycetes</taxon>
        <taxon>Kitasatosporales</taxon>
        <taxon>Streptomycetaceae</taxon>
        <taxon>Streptomyces</taxon>
    </lineage>
</organism>
<dbReference type="Proteomes" id="UP001257627">
    <property type="component" value="Unassembled WGS sequence"/>
</dbReference>
<dbReference type="EMBL" id="JARAKF010000002">
    <property type="protein sequence ID" value="MDU9000885.1"/>
    <property type="molecule type" value="Genomic_DNA"/>
</dbReference>
<name>A0ABU3V3X3_9ACTN</name>